<dbReference type="SUPFAM" id="SSF55811">
    <property type="entry name" value="Nudix"/>
    <property type="match status" value="1"/>
</dbReference>
<organism evidence="1 2">
    <name type="scientific">Pseudonocardia hierapolitana</name>
    <dbReference type="NCBI Taxonomy" id="1128676"/>
    <lineage>
        <taxon>Bacteria</taxon>
        <taxon>Bacillati</taxon>
        <taxon>Actinomycetota</taxon>
        <taxon>Actinomycetes</taxon>
        <taxon>Pseudonocardiales</taxon>
        <taxon>Pseudonocardiaceae</taxon>
        <taxon>Pseudonocardia</taxon>
    </lineage>
</organism>
<dbReference type="InterPro" id="IPR015797">
    <property type="entry name" value="NUDIX_hydrolase-like_dom_sf"/>
</dbReference>
<dbReference type="AlphaFoldDB" id="A0A561T440"/>
<protein>
    <recommendedName>
        <fullName evidence="3">NUDIX domain-containing protein</fullName>
    </recommendedName>
</protein>
<dbReference type="Proteomes" id="UP000321261">
    <property type="component" value="Unassembled WGS sequence"/>
</dbReference>
<dbReference type="EMBL" id="VIWU01000001">
    <property type="protein sequence ID" value="TWF81862.1"/>
    <property type="molecule type" value="Genomic_DNA"/>
</dbReference>
<proteinExistence type="predicted"/>
<name>A0A561T440_9PSEU</name>
<dbReference type="Gene3D" id="3.90.79.10">
    <property type="entry name" value="Nucleoside Triphosphate Pyrophosphohydrolase"/>
    <property type="match status" value="1"/>
</dbReference>
<evidence type="ECO:0000313" key="1">
    <source>
        <dbReference type="EMBL" id="TWF81862.1"/>
    </source>
</evidence>
<gene>
    <name evidence="1" type="ORF">FHX44_117807</name>
</gene>
<evidence type="ECO:0000313" key="2">
    <source>
        <dbReference type="Proteomes" id="UP000321261"/>
    </source>
</evidence>
<accession>A0A561T440</accession>
<comment type="caution">
    <text evidence="1">The sequence shown here is derived from an EMBL/GenBank/DDBJ whole genome shotgun (WGS) entry which is preliminary data.</text>
</comment>
<evidence type="ECO:0008006" key="3">
    <source>
        <dbReference type="Google" id="ProtNLM"/>
    </source>
</evidence>
<sequence length="72" mass="7843">MVDAPMDIYLWRTFEKVGEPSDAEEAGELRWMPLPEVPRLIADRNVLGAGTIVALLQLVAMAAGTEFKPSAS</sequence>
<reference evidence="1 2" key="1">
    <citation type="submission" date="2019-06" db="EMBL/GenBank/DDBJ databases">
        <title>Sequencing the genomes of 1000 actinobacteria strains.</title>
        <authorList>
            <person name="Klenk H.-P."/>
        </authorList>
    </citation>
    <scope>NUCLEOTIDE SEQUENCE [LARGE SCALE GENOMIC DNA]</scope>
    <source>
        <strain evidence="1 2">DSM 45671</strain>
    </source>
</reference>
<keyword evidence="2" id="KW-1185">Reference proteome</keyword>